<accession>A0A1H3UBE7</accession>
<dbReference type="PANTHER" id="PTHR39600:SF1">
    <property type="entry name" value="PEPTIDASE INHIBITOR I78 FAMILY PROTEIN"/>
    <property type="match status" value="1"/>
</dbReference>
<dbReference type="Pfam" id="PF11720">
    <property type="entry name" value="Inhibitor_I78"/>
    <property type="match status" value="1"/>
</dbReference>
<evidence type="ECO:0000313" key="2">
    <source>
        <dbReference type="EMBL" id="SDZ59728.1"/>
    </source>
</evidence>
<protein>
    <submittedName>
        <fullName evidence="2">Peptidase inhibitor I78 family protein</fullName>
    </submittedName>
</protein>
<dbReference type="EMBL" id="FNPE01000041">
    <property type="protein sequence ID" value="SDZ59728.1"/>
    <property type="molecule type" value="Genomic_DNA"/>
</dbReference>
<sequence length="117" mass="11931">MPTITTPALHRRLAALALLGATTLVAGCAGMGNPFGGSSGGAAQTAPRPVQVCNAASAQSFVGKSNTSATLEAARKQSGAYMARVLREGQPTTMEFNQERLNLVVDGTGRIVAVRCG</sequence>
<feature type="signal peptide" evidence="1">
    <location>
        <begin position="1"/>
        <end position="26"/>
    </location>
</feature>
<dbReference type="Gene3D" id="3.30.10.10">
    <property type="entry name" value="Trypsin Inhibitor V, subunit A"/>
    <property type="match status" value="1"/>
</dbReference>
<dbReference type="InterPro" id="IPR021719">
    <property type="entry name" value="Prot_inh_I78"/>
</dbReference>
<dbReference type="PANTHER" id="PTHR39600">
    <property type="entry name" value="PEPTIDASE INHIBITOR I78 FAMILY PROTEIN"/>
    <property type="match status" value="1"/>
</dbReference>
<feature type="chain" id="PRO_5010274486" evidence="1">
    <location>
        <begin position="27"/>
        <end position="117"/>
    </location>
</feature>
<dbReference type="Proteomes" id="UP000183417">
    <property type="component" value="Unassembled WGS sequence"/>
</dbReference>
<dbReference type="RefSeq" id="WP_043792526.1">
    <property type="nucleotide sequence ID" value="NZ_CP141274.1"/>
</dbReference>
<keyword evidence="1" id="KW-0732">Signal</keyword>
<proteinExistence type="predicted"/>
<reference evidence="2 3" key="1">
    <citation type="submission" date="2016-10" db="EMBL/GenBank/DDBJ databases">
        <authorList>
            <person name="de Groot N.N."/>
        </authorList>
    </citation>
    <scope>NUCLEOTIDE SEQUENCE [LARGE SCALE GENOMIC DNA]</scope>
    <source>
        <strain evidence="2 3">LMG 24775</strain>
    </source>
</reference>
<dbReference type="GeneID" id="94694353"/>
<dbReference type="AlphaFoldDB" id="A0A1H3UBE7"/>
<gene>
    <name evidence="2" type="ORF">SAMN05421547_14115</name>
</gene>
<name>A0A1H3UBE7_9BURK</name>
<organism evidence="2 3">
    <name type="scientific">Delftia lacustris</name>
    <dbReference type="NCBI Taxonomy" id="558537"/>
    <lineage>
        <taxon>Bacteria</taxon>
        <taxon>Pseudomonadati</taxon>
        <taxon>Pseudomonadota</taxon>
        <taxon>Betaproteobacteria</taxon>
        <taxon>Burkholderiales</taxon>
        <taxon>Comamonadaceae</taxon>
        <taxon>Delftia</taxon>
    </lineage>
</organism>
<evidence type="ECO:0000256" key="1">
    <source>
        <dbReference type="SAM" id="SignalP"/>
    </source>
</evidence>
<evidence type="ECO:0000313" key="3">
    <source>
        <dbReference type="Proteomes" id="UP000183417"/>
    </source>
</evidence>